<evidence type="ECO:0000256" key="2">
    <source>
        <dbReference type="ARBA" id="ARBA00022737"/>
    </source>
</evidence>
<dbReference type="InterPro" id="IPR033010">
    <property type="entry name" value="Cdc20/Fizzy"/>
</dbReference>
<reference evidence="4" key="1">
    <citation type="submission" date="2020-06" db="EMBL/GenBank/DDBJ databases">
        <authorList>
            <consortium name="Plant Systems Biology data submission"/>
        </authorList>
    </citation>
    <scope>NUCLEOTIDE SEQUENCE</scope>
    <source>
        <strain evidence="4">D6</strain>
    </source>
</reference>
<feature type="region of interest" description="Disordered" evidence="3">
    <location>
        <begin position="104"/>
        <end position="141"/>
    </location>
</feature>
<dbReference type="PANTHER" id="PTHR19918">
    <property type="entry name" value="CELL DIVISION CYCLE 20 CDC20 FIZZY -RELATED"/>
    <property type="match status" value="1"/>
</dbReference>
<accession>A0A9N8E3M5</accession>
<dbReference type="GO" id="GO:0031145">
    <property type="term" value="P:anaphase-promoting complex-dependent catabolic process"/>
    <property type="evidence" value="ECO:0007669"/>
    <property type="project" value="TreeGrafter"/>
</dbReference>
<dbReference type="GO" id="GO:0010997">
    <property type="term" value="F:anaphase-promoting complex binding"/>
    <property type="evidence" value="ECO:0007669"/>
    <property type="project" value="InterPro"/>
</dbReference>
<gene>
    <name evidence="4" type="ORF">SEMRO_625_G177590.1</name>
</gene>
<dbReference type="InterPro" id="IPR036322">
    <property type="entry name" value="WD40_repeat_dom_sf"/>
</dbReference>
<evidence type="ECO:0000313" key="4">
    <source>
        <dbReference type="EMBL" id="CAB9513996.1"/>
    </source>
</evidence>
<keyword evidence="1" id="KW-0853">WD repeat</keyword>
<dbReference type="Pfam" id="PF00400">
    <property type="entry name" value="WD40"/>
    <property type="match status" value="2"/>
</dbReference>
<dbReference type="EMBL" id="CAICTM010000624">
    <property type="protein sequence ID" value="CAB9513996.1"/>
    <property type="molecule type" value="Genomic_DNA"/>
</dbReference>
<dbReference type="OrthoDB" id="3367at2759"/>
<evidence type="ECO:0000256" key="1">
    <source>
        <dbReference type="ARBA" id="ARBA00022574"/>
    </source>
</evidence>
<dbReference type="InterPro" id="IPR015943">
    <property type="entry name" value="WD40/YVTN_repeat-like_dom_sf"/>
</dbReference>
<dbReference type="InterPro" id="IPR001680">
    <property type="entry name" value="WD40_rpt"/>
</dbReference>
<protein>
    <submittedName>
        <fullName evidence="4">Cofactor of APC complex</fullName>
    </submittedName>
</protein>
<dbReference type="Proteomes" id="UP001153069">
    <property type="component" value="Unassembled WGS sequence"/>
</dbReference>
<dbReference type="SUPFAM" id="SSF50978">
    <property type="entry name" value="WD40 repeat-like"/>
    <property type="match status" value="1"/>
</dbReference>
<name>A0A9N8E3M5_9STRA</name>
<proteinExistence type="predicted"/>
<feature type="compositionally biased region" description="Polar residues" evidence="3">
    <location>
        <begin position="123"/>
        <end position="141"/>
    </location>
</feature>
<dbReference type="AlphaFoldDB" id="A0A9N8E3M5"/>
<dbReference type="SMART" id="SM00320">
    <property type="entry name" value="WD40"/>
    <property type="match status" value="4"/>
</dbReference>
<dbReference type="Gene3D" id="2.130.10.10">
    <property type="entry name" value="YVTN repeat-like/Quinoprotein amine dehydrogenase"/>
    <property type="match status" value="1"/>
</dbReference>
<evidence type="ECO:0000313" key="5">
    <source>
        <dbReference type="Proteomes" id="UP001153069"/>
    </source>
</evidence>
<dbReference type="GO" id="GO:1990757">
    <property type="term" value="F:ubiquitin ligase activator activity"/>
    <property type="evidence" value="ECO:0007669"/>
    <property type="project" value="TreeGrafter"/>
</dbReference>
<evidence type="ECO:0000256" key="3">
    <source>
        <dbReference type="SAM" id="MobiDB-lite"/>
    </source>
</evidence>
<comment type="caution">
    <text evidence="4">The sequence shown here is derived from an EMBL/GenBank/DDBJ whole genome shotgun (WGS) entry which is preliminary data.</text>
</comment>
<sequence>MGTAFEKPLSLQYINDEVPRTPESAITRRISTPGAPVKPRRSETAVYFARGSGDWSKVEFMSRNGHWTHAPTWGDNHSLGEEVMRFTNPSQQQQTRTVPIQAIRHGGHRRPGIPKLGLPPRPTRSSAPRQVTNPSTKAATTSIQQTFSIETPDVLGDDDLKLVSLGPSLAVALYDQLFLWSQNGQGSAELFTCTDDGAPISCVEWQDRTMVPTNQHVPLIAVGLKGVVEVWTVEEDGHVIQAFQDCHEGFITAISFKNDKILAASKSGIQRHVLDRGAKESTVYQYQDGHGGERITSLCWSDKGDMFVSAGNGVIQVWDAVQTGEAIQPLWTWHHLGVRCVAFSPGHHHNILVSGGEGGLKFWNLRNGELRSFLAVDGIHNPVTGIVWSRPTEVLISHGSSLSLWNPDRETKLVQVDTDQGKILSMDDGPNGSIVCIHEDEVVVGYSITGGSKMAHQSRGSVRRAGLFS</sequence>
<dbReference type="GO" id="GO:0005680">
    <property type="term" value="C:anaphase-promoting complex"/>
    <property type="evidence" value="ECO:0007669"/>
    <property type="project" value="TreeGrafter"/>
</dbReference>
<organism evidence="4 5">
    <name type="scientific">Seminavis robusta</name>
    <dbReference type="NCBI Taxonomy" id="568900"/>
    <lineage>
        <taxon>Eukaryota</taxon>
        <taxon>Sar</taxon>
        <taxon>Stramenopiles</taxon>
        <taxon>Ochrophyta</taxon>
        <taxon>Bacillariophyta</taxon>
        <taxon>Bacillariophyceae</taxon>
        <taxon>Bacillariophycidae</taxon>
        <taxon>Naviculales</taxon>
        <taxon>Naviculaceae</taxon>
        <taxon>Seminavis</taxon>
    </lineage>
</organism>
<dbReference type="GO" id="GO:1905786">
    <property type="term" value="P:positive regulation of anaphase-promoting complex-dependent catabolic process"/>
    <property type="evidence" value="ECO:0007669"/>
    <property type="project" value="TreeGrafter"/>
</dbReference>
<keyword evidence="2" id="KW-0677">Repeat</keyword>
<keyword evidence="5" id="KW-1185">Reference proteome</keyword>